<organism evidence="5 6">
    <name type="scientific">Actinopolymorpha cephalotaxi</name>
    <dbReference type="NCBI Taxonomy" id="504797"/>
    <lineage>
        <taxon>Bacteria</taxon>
        <taxon>Bacillati</taxon>
        <taxon>Actinomycetota</taxon>
        <taxon>Actinomycetes</taxon>
        <taxon>Propionibacteriales</taxon>
        <taxon>Actinopolymorphaceae</taxon>
        <taxon>Actinopolymorpha</taxon>
    </lineage>
</organism>
<evidence type="ECO:0000256" key="3">
    <source>
        <dbReference type="ARBA" id="ARBA00023163"/>
    </source>
</evidence>
<dbReference type="Gene3D" id="1.10.10.10">
    <property type="entry name" value="Winged helix-like DNA-binding domain superfamily/Winged helix DNA-binding domain"/>
    <property type="match status" value="1"/>
</dbReference>
<reference evidence="5 6" key="1">
    <citation type="submission" date="2016-10" db="EMBL/GenBank/DDBJ databases">
        <authorList>
            <person name="de Groot N.N."/>
        </authorList>
    </citation>
    <scope>NUCLEOTIDE SEQUENCE [LARGE SCALE GENOMIC DNA]</scope>
    <source>
        <strain evidence="5 6">CPCC 202808</strain>
    </source>
</reference>
<dbReference type="PRINTS" id="PR00038">
    <property type="entry name" value="HTHLUXR"/>
</dbReference>
<evidence type="ECO:0000256" key="1">
    <source>
        <dbReference type="ARBA" id="ARBA00023015"/>
    </source>
</evidence>
<dbReference type="EMBL" id="FOOI01000026">
    <property type="protein sequence ID" value="SFH64789.1"/>
    <property type="molecule type" value="Genomic_DNA"/>
</dbReference>
<dbReference type="STRING" id="504797.SAMN05421678_12621"/>
<dbReference type="CDD" id="cd06170">
    <property type="entry name" value="LuxR_C_like"/>
    <property type="match status" value="1"/>
</dbReference>
<evidence type="ECO:0000259" key="4">
    <source>
        <dbReference type="PROSITE" id="PS50043"/>
    </source>
</evidence>
<evidence type="ECO:0000313" key="5">
    <source>
        <dbReference type="EMBL" id="SFH64789.1"/>
    </source>
</evidence>
<dbReference type="GO" id="GO:0006355">
    <property type="term" value="P:regulation of DNA-templated transcription"/>
    <property type="evidence" value="ECO:0007669"/>
    <property type="project" value="InterPro"/>
</dbReference>
<dbReference type="PROSITE" id="PS50043">
    <property type="entry name" value="HTH_LUXR_2"/>
    <property type="match status" value="1"/>
</dbReference>
<keyword evidence="2" id="KW-0238">DNA-binding</keyword>
<evidence type="ECO:0000256" key="2">
    <source>
        <dbReference type="ARBA" id="ARBA00023125"/>
    </source>
</evidence>
<gene>
    <name evidence="5" type="ORF">SAMN05421678_12621</name>
</gene>
<dbReference type="SUPFAM" id="SSF46894">
    <property type="entry name" value="C-terminal effector domain of the bipartite response regulators"/>
    <property type="match status" value="1"/>
</dbReference>
<feature type="domain" description="HTH luxR-type" evidence="4">
    <location>
        <begin position="191"/>
        <end position="256"/>
    </location>
</feature>
<dbReference type="GO" id="GO:0003677">
    <property type="term" value="F:DNA binding"/>
    <property type="evidence" value="ECO:0007669"/>
    <property type="project" value="UniProtKB-KW"/>
</dbReference>
<sequence length="303" mass="33401">MTGTSLERRFRPWVDVIGDSLASPSTGFPVDLLLETFQSSFPCVVSTWQWRDGDGSYGFHLNEPVPGWPRPDAMGVWAEMMTRHPLIRWFAVTQDPTATSIGRVPQNAENKRALSFLRAELLDDGFEQQISIPYRISRAATYRAFVIAKSGQDFSDEDVSLARRVQPLLCLLARQANVLDERAAGKPDVSPTAVSLGLTGRQLAVLQLLAEGLTAEAIARRLAISPRTVHVHLDHLYRKLGVRDRLRAVLVARECGLVLAGGQPRRVAEPPQPTDHSLVRDVVGQRFVAWRPGIGSLSIAGTP</sequence>
<dbReference type="Proteomes" id="UP000199052">
    <property type="component" value="Unassembled WGS sequence"/>
</dbReference>
<dbReference type="PROSITE" id="PS00622">
    <property type="entry name" value="HTH_LUXR_1"/>
    <property type="match status" value="1"/>
</dbReference>
<dbReference type="Pfam" id="PF00196">
    <property type="entry name" value="GerE"/>
    <property type="match status" value="1"/>
</dbReference>
<proteinExistence type="predicted"/>
<keyword evidence="1" id="KW-0805">Transcription regulation</keyword>
<accession>A0A1I3BS84</accession>
<dbReference type="PANTHER" id="PTHR44688">
    <property type="entry name" value="DNA-BINDING TRANSCRIPTIONAL ACTIVATOR DEVR_DOSR"/>
    <property type="match status" value="1"/>
</dbReference>
<dbReference type="SMART" id="SM00421">
    <property type="entry name" value="HTH_LUXR"/>
    <property type="match status" value="1"/>
</dbReference>
<dbReference type="AlphaFoldDB" id="A0A1I3BS84"/>
<keyword evidence="3" id="KW-0804">Transcription</keyword>
<dbReference type="InterPro" id="IPR016032">
    <property type="entry name" value="Sig_transdc_resp-reg_C-effctor"/>
</dbReference>
<protein>
    <submittedName>
        <fullName evidence="5">Regulatory protein, luxR family</fullName>
    </submittedName>
</protein>
<name>A0A1I3BS84_9ACTN</name>
<evidence type="ECO:0000313" key="6">
    <source>
        <dbReference type="Proteomes" id="UP000199052"/>
    </source>
</evidence>
<dbReference type="InterPro" id="IPR000792">
    <property type="entry name" value="Tscrpt_reg_LuxR_C"/>
</dbReference>
<dbReference type="OrthoDB" id="3178272at2"/>
<dbReference type="PANTHER" id="PTHR44688:SF16">
    <property type="entry name" value="DNA-BINDING TRANSCRIPTIONAL ACTIVATOR DEVR_DOSR"/>
    <property type="match status" value="1"/>
</dbReference>
<dbReference type="InterPro" id="IPR036388">
    <property type="entry name" value="WH-like_DNA-bd_sf"/>
</dbReference>